<reference evidence="1 2" key="1">
    <citation type="submission" date="2020-10" db="EMBL/GenBank/DDBJ databases">
        <title>Complete genome of Cruoricapor ignavus strain M1214 isolated from the blood culture of a febrile patient.</title>
        <authorList>
            <person name="Guglielmino C.J.D."/>
        </authorList>
    </citation>
    <scope>NUCLEOTIDE SEQUENCE [LARGE SCALE GENOMIC DNA]</scope>
    <source>
        <strain evidence="1 2">M1214</strain>
    </source>
</reference>
<gene>
    <name evidence="1" type="ORF">IMZ16_01150</name>
</gene>
<accession>A0A7M1T4K1</accession>
<evidence type="ECO:0000313" key="1">
    <source>
        <dbReference type="EMBL" id="QOR74084.1"/>
    </source>
</evidence>
<protein>
    <submittedName>
        <fullName evidence="1">Uncharacterized protein</fullName>
    </submittedName>
</protein>
<proteinExistence type="predicted"/>
<dbReference type="AlphaFoldDB" id="A0A7M1T4K1"/>
<dbReference type="Proteomes" id="UP000593605">
    <property type="component" value="Chromosome"/>
</dbReference>
<organism evidence="1 2">
    <name type="scientific">Cruoricaptor ignavus</name>
    <dbReference type="NCBI Taxonomy" id="1118202"/>
    <lineage>
        <taxon>Bacteria</taxon>
        <taxon>Pseudomonadati</taxon>
        <taxon>Bacteroidota</taxon>
        <taxon>Flavobacteriia</taxon>
        <taxon>Flavobacteriales</taxon>
        <taxon>Weeksellaceae</taxon>
        <taxon>Cruoricaptor</taxon>
    </lineage>
</organism>
<dbReference type="RefSeq" id="WP_193440155.1">
    <property type="nucleotide sequence ID" value="NZ_CP063145.1"/>
</dbReference>
<name>A0A7M1T4K1_9FLAO</name>
<dbReference type="KEGG" id="civ:IMZ16_01150"/>
<evidence type="ECO:0000313" key="2">
    <source>
        <dbReference type="Proteomes" id="UP000593605"/>
    </source>
</evidence>
<dbReference type="EMBL" id="CP063145">
    <property type="protein sequence ID" value="QOR74084.1"/>
    <property type="molecule type" value="Genomic_DNA"/>
</dbReference>
<sequence>MIFLHEVSTTVTKKKSRKEFVKTDNKPSEPVFNSDPIDINRSVETLKLPSNEPDFNIQEIRNLKTQTLSKIAEEKKIIAINYTREEFALHISDEDLDRLCESVSIYAENVDFENLKSVSVRGLVNLDLFHFGWNLWNHFRNRDQKETAVFLKTVFAESLSYIEEESIKKHLKDDEQKGIIKIKKVLTSEVDNY</sequence>